<evidence type="ECO:0000313" key="2">
    <source>
        <dbReference type="Proteomes" id="UP001497535"/>
    </source>
</evidence>
<organism evidence="1 2">
    <name type="scientific">Meloidogyne enterolobii</name>
    <name type="common">Root-knot nematode worm</name>
    <name type="synonym">Meloidogyne mayaguensis</name>
    <dbReference type="NCBI Taxonomy" id="390850"/>
    <lineage>
        <taxon>Eukaryota</taxon>
        <taxon>Metazoa</taxon>
        <taxon>Ecdysozoa</taxon>
        <taxon>Nematoda</taxon>
        <taxon>Chromadorea</taxon>
        <taxon>Rhabditida</taxon>
        <taxon>Tylenchina</taxon>
        <taxon>Tylenchomorpha</taxon>
        <taxon>Tylenchoidea</taxon>
        <taxon>Meloidogynidae</taxon>
        <taxon>Meloidogyninae</taxon>
        <taxon>Meloidogyne</taxon>
    </lineage>
</organism>
<proteinExistence type="predicted"/>
<keyword evidence="2" id="KW-1185">Reference proteome</keyword>
<sequence length="97" mass="10998">MSAIALRQQQSVRRLLTTTEEEDEEEEDEDDDDEEEETSSNSMPLNNTTTNACGDGRRREIQGDTSKGGLLFNMTVGSRYSDFCKAYKAYLFPKAMQ</sequence>
<name>A0ACB0XTH4_MELEN</name>
<dbReference type="Proteomes" id="UP001497535">
    <property type="component" value="Unassembled WGS sequence"/>
</dbReference>
<dbReference type="EMBL" id="CAVMJV010000002">
    <property type="protein sequence ID" value="CAK5016575.1"/>
    <property type="molecule type" value="Genomic_DNA"/>
</dbReference>
<comment type="caution">
    <text evidence="1">The sequence shown here is derived from an EMBL/GenBank/DDBJ whole genome shotgun (WGS) entry which is preliminary data.</text>
</comment>
<gene>
    <name evidence="1" type="ORF">MENTE1834_LOCUS3354</name>
</gene>
<reference evidence="1" key="1">
    <citation type="submission" date="2023-11" db="EMBL/GenBank/DDBJ databases">
        <authorList>
            <person name="Poullet M."/>
        </authorList>
    </citation>
    <scope>NUCLEOTIDE SEQUENCE</scope>
    <source>
        <strain evidence="1">E1834</strain>
    </source>
</reference>
<evidence type="ECO:0000313" key="1">
    <source>
        <dbReference type="EMBL" id="CAK5016575.1"/>
    </source>
</evidence>
<protein>
    <submittedName>
        <fullName evidence="1">Uncharacterized protein</fullName>
    </submittedName>
</protein>
<accession>A0ACB0XTH4</accession>